<evidence type="ECO:0000313" key="3">
    <source>
        <dbReference type="EMBL" id="RNF79228.1"/>
    </source>
</evidence>
<evidence type="ECO:0000313" key="4">
    <source>
        <dbReference type="Proteomes" id="UP000278162"/>
    </source>
</evidence>
<dbReference type="Proteomes" id="UP000278162">
    <property type="component" value="Unassembled WGS sequence"/>
</dbReference>
<dbReference type="GO" id="GO:0046872">
    <property type="term" value="F:metal ion binding"/>
    <property type="evidence" value="ECO:0007669"/>
    <property type="project" value="InterPro"/>
</dbReference>
<gene>
    <name evidence="3" type="ORF">EFK07_28575</name>
    <name evidence="2" type="ORF">IR015_26130</name>
</gene>
<accession>A0A059V2V1</accession>
<dbReference type="GO" id="GO:0003677">
    <property type="term" value="F:DNA binding"/>
    <property type="evidence" value="ECO:0007669"/>
    <property type="project" value="InterPro"/>
</dbReference>
<dbReference type="Proteomes" id="UP000639504">
    <property type="component" value="Unassembled WGS sequence"/>
</dbReference>
<dbReference type="CDD" id="cd10153">
    <property type="entry name" value="RcnR-FrmR-like_DUF156"/>
    <property type="match status" value="1"/>
</dbReference>
<comment type="similarity">
    <text evidence="1">Belongs to the FrmR/RcnR family.</text>
</comment>
<name>A0A059V2V1_PSEPU</name>
<dbReference type="EMBL" id="JADLKB010000054">
    <property type="protein sequence ID" value="MBF8738887.1"/>
    <property type="molecule type" value="Genomic_DNA"/>
</dbReference>
<reference evidence="3 4" key="1">
    <citation type="submission" date="2018-10" db="EMBL/GenBank/DDBJ databases">
        <title>An outbreak of IMP-63 producing strain in France.</title>
        <authorList>
            <person name="Bour M."/>
            <person name="Liapis E."/>
            <person name="Plesiat P."/>
        </authorList>
    </citation>
    <scope>NUCLEOTIDE SEQUENCE [LARGE SCALE GENOMIC DNA]</scope>
    <source>
        <strain evidence="3 4">12917</strain>
    </source>
</reference>
<dbReference type="PANTHER" id="PTHR33677:SF5">
    <property type="entry name" value="TRANSCRIPTIONAL REPRESSOR FRMR"/>
    <property type="match status" value="1"/>
</dbReference>
<sequence length="91" mass="10008">MAHTLKSKKQLLTRVRKIKGQAAALETALEQDKDCLAILQQIAAVRGAVNGLMAEVMEGHIREHLVADGLSAEERQDEADKVATLLRSYLK</sequence>
<dbReference type="RefSeq" id="WP_003258414.1">
    <property type="nucleotide sequence ID" value="NZ_BSKK01000021.1"/>
</dbReference>
<organism evidence="3 4">
    <name type="scientific">Pseudomonas putida</name>
    <name type="common">Arthrobacter siderocapsulatus</name>
    <dbReference type="NCBI Taxonomy" id="303"/>
    <lineage>
        <taxon>Bacteria</taxon>
        <taxon>Pseudomonadati</taxon>
        <taxon>Pseudomonadota</taxon>
        <taxon>Gammaproteobacteria</taxon>
        <taxon>Pseudomonadales</taxon>
        <taxon>Pseudomonadaceae</taxon>
        <taxon>Pseudomonas</taxon>
    </lineage>
</organism>
<dbReference type="Gene3D" id="1.20.58.1000">
    <property type="entry name" value="Metal-sensitive repressor, helix protomer"/>
    <property type="match status" value="1"/>
</dbReference>
<dbReference type="Pfam" id="PF02583">
    <property type="entry name" value="Trns_repr_metal"/>
    <property type="match status" value="1"/>
</dbReference>
<evidence type="ECO:0000256" key="1">
    <source>
        <dbReference type="ARBA" id="ARBA00005260"/>
    </source>
</evidence>
<dbReference type="GO" id="GO:0045892">
    <property type="term" value="P:negative regulation of DNA-templated transcription"/>
    <property type="evidence" value="ECO:0007669"/>
    <property type="project" value="UniProtKB-ARBA"/>
</dbReference>
<dbReference type="PANTHER" id="PTHR33677">
    <property type="entry name" value="TRANSCRIPTIONAL REPRESSOR FRMR-RELATED"/>
    <property type="match status" value="1"/>
</dbReference>
<dbReference type="KEGG" id="ppud:DW66_4892"/>
<dbReference type="InterPro" id="IPR003735">
    <property type="entry name" value="Metal_Tscrpt_repr"/>
</dbReference>
<dbReference type="GeneID" id="97170024"/>
<reference evidence="2" key="2">
    <citation type="submission" date="2020-10" db="EMBL/GenBank/DDBJ databases">
        <title>Genome sequences of Pseudomonas isolates.</title>
        <authorList>
            <person name="Wessels L."/>
            <person name="Reich F."/>
            <person name="Hammerl J."/>
        </authorList>
    </citation>
    <scope>NUCLEOTIDE SEQUENCE</scope>
    <source>
        <strain evidence="2">20-MO00640-0</strain>
    </source>
</reference>
<proteinExistence type="inferred from homology"/>
<dbReference type="InterPro" id="IPR038390">
    <property type="entry name" value="Metal_Tscrpt_repr_sf"/>
</dbReference>
<dbReference type="EMBL" id="RJAI01000093">
    <property type="protein sequence ID" value="RNF79228.1"/>
    <property type="molecule type" value="Genomic_DNA"/>
</dbReference>
<dbReference type="AlphaFoldDB" id="A0A059V2V1"/>
<comment type="caution">
    <text evidence="3">The sequence shown here is derived from an EMBL/GenBank/DDBJ whole genome shotgun (WGS) entry which is preliminary data.</text>
</comment>
<evidence type="ECO:0000313" key="2">
    <source>
        <dbReference type="EMBL" id="MBF8738887.1"/>
    </source>
</evidence>
<protein>
    <submittedName>
        <fullName evidence="3">Metal/formaldehyde-sensitive transcriptional repressor</fullName>
    </submittedName>
</protein>
<dbReference type="OrthoDB" id="9806052at2"/>